<reference evidence="10 11" key="1">
    <citation type="journal article" date="2019" name="G3 (Bethesda)">
        <title>Sequencing of a Wild Apple (Malus baccata) Genome Unravels the Differences Between Cultivated and Wild Apple Species Regarding Disease Resistance and Cold Tolerance.</title>
        <authorList>
            <person name="Chen X."/>
        </authorList>
    </citation>
    <scope>NUCLEOTIDE SEQUENCE [LARGE SCALE GENOMIC DNA]</scope>
    <source>
        <strain evidence="11">cv. Shandingzi</strain>
        <tissue evidence="10">Leaves</tissue>
    </source>
</reference>
<feature type="transmembrane region" description="Helical" evidence="6">
    <location>
        <begin position="1818"/>
        <end position="1844"/>
    </location>
</feature>
<dbReference type="PROSITE" id="PS00012">
    <property type="entry name" value="PHOSPHOPANTETHEINE"/>
    <property type="match status" value="1"/>
</dbReference>
<dbReference type="GO" id="GO:0005737">
    <property type="term" value="C:cytoplasm"/>
    <property type="evidence" value="ECO:0007669"/>
    <property type="project" value="UniProtKB-SubCell"/>
</dbReference>
<feature type="transmembrane region" description="Helical" evidence="6">
    <location>
        <begin position="1144"/>
        <end position="1167"/>
    </location>
</feature>
<feature type="domain" description="Amine oxidase" evidence="9">
    <location>
        <begin position="32"/>
        <end position="278"/>
    </location>
</feature>
<evidence type="ECO:0000256" key="4">
    <source>
        <dbReference type="ARBA" id="ARBA00022553"/>
    </source>
</evidence>
<dbReference type="Pfam" id="PF00501">
    <property type="entry name" value="AMP-binding"/>
    <property type="match status" value="1"/>
</dbReference>
<dbReference type="InterPro" id="IPR045851">
    <property type="entry name" value="AMP-bd_C_sf"/>
</dbReference>
<dbReference type="PRINTS" id="PR00419">
    <property type="entry name" value="ADXRDTASE"/>
</dbReference>
<dbReference type="Gene3D" id="2.160.10.10">
    <property type="entry name" value="Hexapeptide repeat proteins"/>
    <property type="match status" value="3"/>
</dbReference>
<evidence type="ECO:0000256" key="2">
    <source>
        <dbReference type="ARBA" id="ARBA00022450"/>
    </source>
</evidence>
<evidence type="ECO:0000259" key="8">
    <source>
        <dbReference type="Pfam" id="PF00550"/>
    </source>
</evidence>
<dbReference type="Gene3D" id="3.30.70.1990">
    <property type="match status" value="1"/>
</dbReference>
<feature type="transmembrane region" description="Helical" evidence="6">
    <location>
        <begin position="1382"/>
        <end position="1408"/>
    </location>
</feature>
<dbReference type="InterPro" id="IPR040097">
    <property type="entry name" value="FAAL/FAAC"/>
</dbReference>
<dbReference type="GO" id="GO:0008610">
    <property type="term" value="P:lipid biosynthetic process"/>
    <property type="evidence" value="ECO:0007669"/>
    <property type="project" value="InterPro"/>
</dbReference>
<name>A0A540MMB4_MALBA</name>
<dbReference type="GO" id="GO:0020037">
    <property type="term" value="F:heme binding"/>
    <property type="evidence" value="ECO:0007669"/>
    <property type="project" value="InterPro"/>
</dbReference>
<dbReference type="SUPFAM" id="SSF51161">
    <property type="entry name" value="Trimeric LpxA-like enzymes"/>
    <property type="match status" value="4"/>
</dbReference>
<dbReference type="CDD" id="cd05931">
    <property type="entry name" value="FAAL"/>
    <property type="match status" value="1"/>
</dbReference>
<dbReference type="InterPro" id="IPR020845">
    <property type="entry name" value="AMP-binding_CS"/>
</dbReference>
<dbReference type="Gene3D" id="2.40.180.10">
    <property type="entry name" value="Catalase core domain"/>
    <property type="match status" value="2"/>
</dbReference>
<evidence type="ECO:0000259" key="9">
    <source>
        <dbReference type="Pfam" id="PF01593"/>
    </source>
</evidence>
<evidence type="ECO:0000259" key="7">
    <source>
        <dbReference type="Pfam" id="PF00501"/>
    </source>
</evidence>
<evidence type="ECO:0000256" key="3">
    <source>
        <dbReference type="ARBA" id="ARBA00022490"/>
    </source>
</evidence>
<dbReference type="GO" id="GO:0016491">
    <property type="term" value="F:oxidoreductase activity"/>
    <property type="evidence" value="ECO:0007669"/>
    <property type="project" value="InterPro"/>
</dbReference>
<keyword evidence="4" id="KW-0597">Phosphoprotein</keyword>
<dbReference type="Gene3D" id="3.50.50.60">
    <property type="entry name" value="FAD/NAD(P)-binding domain"/>
    <property type="match status" value="1"/>
</dbReference>
<comment type="subcellular location">
    <subcellularLocation>
        <location evidence="1">Cytoplasm</location>
    </subcellularLocation>
</comment>
<dbReference type="InterPro" id="IPR042099">
    <property type="entry name" value="ANL_N_sf"/>
</dbReference>
<dbReference type="InterPro" id="IPR006162">
    <property type="entry name" value="Ppantetheine_attach_site"/>
</dbReference>
<dbReference type="SUPFAM" id="SSF51905">
    <property type="entry name" value="FAD/NAD(P)-binding domain"/>
    <property type="match status" value="1"/>
</dbReference>
<dbReference type="InterPro" id="IPR020835">
    <property type="entry name" value="Catalase_sf"/>
</dbReference>
<feature type="domain" description="AMP-dependent synthetase/ligase" evidence="7">
    <location>
        <begin position="528"/>
        <end position="886"/>
    </location>
</feature>
<dbReference type="Gene3D" id="3.40.50.12780">
    <property type="entry name" value="N-terminal domain of ligase-like"/>
    <property type="match status" value="1"/>
</dbReference>
<feature type="transmembrane region" description="Helical" evidence="6">
    <location>
        <begin position="1188"/>
        <end position="1215"/>
    </location>
</feature>
<proteinExistence type="predicted"/>
<evidence type="ECO:0008006" key="12">
    <source>
        <dbReference type="Google" id="ProtNLM"/>
    </source>
</evidence>
<dbReference type="InterPro" id="IPR000873">
    <property type="entry name" value="AMP-dep_synth/lig_dom"/>
</dbReference>
<evidence type="ECO:0000256" key="6">
    <source>
        <dbReference type="SAM" id="Phobius"/>
    </source>
</evidence>
<keyword evidence="6" id="KW-0812">Transmembrane</keyword>
<dbReference type="InterPro" id="IPR002937">
    <property type="entry name" value="Amino_oxidase"/>
</dbReference>
<dbReference type="InterPro" id="IPR036188">
    <property type="entry name" value="FAD/NAD-bd_sf"/>
</dbReference>
<evidence type="ECO:0000313" key="10">
    <source>
        <dbReference type="EMBL" id="TQD99901.1"/>
    </source>
</evidence>
<dbReference type="Pfam" id="PF01593">
    <property type="entry name" value="Amino_oxidase"/>
    <property type="match status" value="1"/>
</dbReference>
<feature type="domain" description="Carrier" evidence="8">
    <location>
        <begin position="1062"/>
        <end position="1102"/>
    </location>
</feature>
<sequence>MDPGKSVEDQFSRLHPCLPLNTRIGILGGGPSGLSSAYALVKLGYSNVTVLEKHHTVGGMCESVDIEGKIYDLGGQVLAANSAPVIFHLAKETGSELDEMDSHKLALIDKSGQYQDIKVADDYVSVISLTLELQDKAAKSGRIGVHAVSEYASDLTPVYLEHQGFSSVPKSVAYGYTASGYGFVQDMPYAYIHEFTRTSMAGKIRRFKGGYTSFWEKISKSLPMVHCNTELLEIRRYSDSVSVVVKSCDGEVKSMEFDKIIISGSFPLNSGRIYRSPSHPTEHGSEVMEMGDVEKELFSKVETIDYYTTVLKVKGIEHMPIGFFYFEEYMSNPATIGNPVAMQKFYADTDILLFWSYGNSVDITGPTVTELAIDAAKLIGAEVMEVVLQRRFKYFPHVGSQEMKDGFYEKLESELQGFRNTYYVGGLMAFELTERNSSYAMGLVCKHFANDNSVPKFPYAKSLFTLQQRWGGSPKCMTEVPGVEFPNLSSLDGYLKHWGAHGVTQNKTLYIWINEEGAVLLTCKKPVIRPRDRVRLVHVPGLDFVDAFFGCLRANVLPVPVLPPDPLQRGGQALLKIENIAKSCGAVAILSTISFHWAVQAGSVKNMISLTAKKPKSSGHWPNLPWLHTDSWIKNSKNVVVEDFKDEFEPQPDEVSFLQFTSGSTGDAKGVMITHGGLIHNVKLMRKRYNSTSKTVLVSWLPQYHDMGLIGGLFTALVSGGTAVLFSPLTFIRNPLLWLQIMSKYQATHSAGPNFAFELVIRRLESDKNGKYDLSSMKFLMVAAEPVRQKTLKRFVELTRPFGLSQEVMAPGYGLAENCVFVSCAYGEGKPIMVDWQGRVCCGYVNPGDEDVDIRIVDPESGEELKEAGKEGEIWISSPSAGIGYWGREELSQNTYRNKLPDHPERIYTRTGDLGRIIDRKLFITGRIKDLIIVAGRNIYSADVEKTVESAAEVVRPGCCAVISVPMEILSMKGISVPDNADQVGLVVIAEVRDGKPVGKDVVEQIQVRVAEEHGVTVASVKMIRPKTISKTTSGKIKRFECLQQFTDGTLRGSPPPSPKIMSYGIDSIGVVRAAQKLSDFLGVPVGAVDIFTATCIADLASFSENMVMNSQPQLSTTPSNVPQLETEADSAELVMELPESHHLVIWSFQLLALVYVAFMLSIPAYLSVSAFMKCVSATHALVEGIPYLDYLILLTFAPFAWILCILSTCVSIAFMGNSFLKPNYALNPEVSIWSVDFVKWWALYKAHEVASQVLAEHLRGTMFLKYWFEMLGARMGSSVFLDTVDITDPSLVSIGDGAVIAEGALIQSHEVKNGVLSFLPIRIGQNSSVGPYAVVQKGTILGEDLEVMALQKSGGKSAAKATNLQNGKMPPNVTKETQDGVLYQFIGIYIVGLLSTLSASIVYLVYIWMSQKPLSPQEFAFACLFGAFHWMPYTVIAYATMFSNVPLGIIYSSISMVVAYLAYGIVLSFLTAALTRLISSNQEKKTTHFRMWLCHRITIACHHRFPKLLSGTEAFCMYMRLLGAKVGKHCSIRAINPISDPKLISLGSGFHLGDFSRIIAGYYSSHGFVSGKVEVHDNSVVGSESVVLPGSVLQKDVILGALSVAPVNSVLQAGGVYIGSQTPMMIKNTMHSLEDRIEEMDMKYKKIVGNLAANLAATTLKVKSRYFHRIGVSGKGTLKIYDNIKGLPDHKIFGPGKSYPVIVRHSNSLSADDDARIDARGAAIRILSDESSESSLFDLTLKTGKAFYARTIANFATWLVCGLPAREEFVKRAPHVRDAKPLSPQEFAFACLFGAFHWMPYTVIAYATMFSNVPLGIIYSSISMVVAYLAYGIVLSFLTAALTRLISSNQEKKTTHFRMWLCHRITIACHHRFPKLLSGTEAFCMYMRLLGAKVGKHCSIRAINPISDPKLISLGSGVHLGDFSRIIAGYYSSHGFVSGKVEVHDNSVVGSESVVLPGSVLQKDVILGALSVAPVNSVLQAGGVYIGSQTPMMIKNTMHSLDDRIEEMDMKYKEMYVKFKLRPSDENIGEEAGKISEEAGKVEPIGILPPDTGAIPRNDNDTHPLLFLAKDFQSRVNAEGVRYIFQLQVRPVPHDEAARDIALDCTKPWSESEFPYIDVGEVNINHNLSAEQSEQLDFNPFLRCHEVDVIRASSCSQSASIDHGRSLIYEICQHLRNGAPLPEAWKIFLEQSDVKVDLSGCPIAASLMKKDAQKVTLERTLLQTLWATFAQPLLQTVLPHFLLALVIYAPLNWTLHLKNAQKITLHWLLPLFWVSSGLLAGLACVVAKWLLVGKKKEGQTVHIWSIGVFLDTTWQAFRTLVGSYFAEMTSGSIFFVLWMKLMGSEIELDQGAYVDSMGALLNPEMVEIERGGCVGREALLFGHIYEGDEGKVKFGRISVGEGGFVGSRAIAMPGVRVEVGGSLSALSLAMKEEIIMSR</sequence>
<keyword evidence="5" id="KW-0436">Ligase</keyword>
<keyword evidence="6" id="KW-0472">Membrane</keyword>
<accession>A0A540MMB4</accession>
<dbReference type="Pfam" id="PF00550">
    <property type="entry name" value="PP-binding"/>
    <property type="match status" value="1"/>
</dbReference>
<organism evidence="10 11">
    <name type="scientific">Malus baccata</name>
    <name type="common">Siberian crab apple</name>
    <name type="synonym">Pyrus baccata</name>
    <dbReference type="NCBI Taxonomy" id="106549"/>
    <lineage>
        <taxon>Eukaryota</taxon>
        <taxon>Viridiplantae</taxon>
        <taxon>Streptophyta</taxon>
        <taxon>Embryophyta</taxon>
        <taxon>Tracheophyta</taxon>
        <taxon>Spermatophyta</taxon>
        <taxon>Magnoliopsida</taxon>
        <taxon>eudicotyledons</taxon>
        <taxon>Gunneridae</taxon>
        <taxon>Pentapetalae</taxon>
        <taxon>rosids</taxon>
        <taxon>fabids</taxon>
        <taxon>Rosales</taxon>
        <taxon>Rosaceae</taxon>
        <taxon>Amygdaloideae</taxon>
        <taxon>Maleae</taxon>
        <taxon>Malus</taxon>
    </lineage>
</organism>
<dbReference type="Proteomes" id="UP000315295">
    <property type="component" value="Unassembled WGS sequence"/>
</dbReference>
<gene>
    <name evidence="10" type="ORF">C1H46_014514</name>
</gene>
<comment type="caution">
    <text evidence="10">The sequence shown here is derived from an EMBL/GenBank/DDBJ whole genome shotgun (WGS) entry which is preliminary data.</text>
</comment>
<feature type="transmembrane region" description="Helical" evidence="6">
    <location>
        <begin position="2234"/>
        <end position="2252"/>
    </location>
</feature>
<keyword evidence="11" id="KW-1185">Reference proteome</keyword>
<dbReference type="SUPFAM" id="SSF56801">
    <property type="entry name" value="Acetyl-CoA synthetase-like"/>
    <property type="match status" value="1"/>
</dbReference>
<keyword evidence="3" id="KW-0963">Cytoplasm</keyword>
<dbReference type="GO" id="GO:0016874">
    <property type="term" value="F:ligase activity"/>
    <property type="evidence" value="ECO:0007669"/>
    <property type="project" value="UniProtKB-KW"/>
</dbReference>
<feature type="transmembrane region" description="Helical" evidence="6">
    <location>
        <begin position="1420"/>
        <end position="1444"/>
    </location>
</feature>
<evidence type="ECO:0000256" key="1">
    <source>
        <dbReference type="ARBA" id="ARBA00004496"/>
    </source>
</evidence>
<keyword evidence="6" id="KW-1133">Transmembrane helix</keyword>
<protein>
    <recommendedName>
        <fullName evidence="12">Carrier domain-containing protein</fullName>
    </recommendedName>
</protein>
<evidence type="ECO:0000313" key="11">
    <source>
        <dbReference type="Proteomes" id="UP000315295"/>
    </source>
</evidence>
<dbReference type="Gene3D" id="1.10.405.20">
    <property type="match status" value="1"/>
</dbReference>
<feature type="transmembrane region" description="Helical" evidence="6">
    <location>
        <begin position="2272"/>
        <end position="2292"/>
    </location>
</feature>
<dbReference type="InterPro" id="IPR011004">
    <property type="entry name" value="Trimer_LpxA-like_sf"/>
</dbReference>
<feature type="transmembrane region" description="Helical" evidence="6">
    <location>
        <begin position="1450"/>
        <end position="1476"/>
    </location>
</feature>
<dbReference type="InterPro" id="IPR009081">
    <property type="entry name" value="PP-bd_ACP"/>
</dbReference>
<dbReference type="PANTHER" id="PTHR22754:SF32">
    <property type="entry name" value="DISCO-INTERACTING PROTEIN 2"/>
    <property type="match status" value="1"/>
</dbReference>
<dbReference type="Gene3D" id="3.30.300.30">
    <property type="match status" value="1"/>
</dbReference>
<dbReference type="PANTHER" id="PTHR22754">
    <property type="entry name" value="DISCO-INTERACTING PROTEIN 2 DIP2 -RELATED"/>
    <property type="match status" value="1"/>
</dbReference>
<dbReference type="PROSITE" id="PS00455">
    <property type="entry name" value="AMP_BINDING"/>
    <property type="match status" value="1"/>
</dbReference>
<keyword evidence="2" id="KW-0596">Phosphopantetheine</keyword>
<dbReference type="EMBL" id="VIEB01000226">
    <property type="protein sequence ID" value="TQD99901.1"/>
    <property type="molecule type" value="Genomic_DNA"/>
</dbReference>
<feature type="transmembrane region" description="Helical" evidence="6">
    <location>
        <begin position="1788"/>
        <end position="1812"/>
    </location>
</feature>
<evidence type="ECO:0000256" key="5">
    <source>
        <dbReference type="ARBA" id="ARBA00022598"/>
    </source>
</evidence>
<dbReference type="SUPFAM" id="SSF56634">
    <property type="entry name" value="Heme-dependent catalase-like"/>
    <property type="match status" value="2"/>
</dbReference>
<dbReference type="STRING" id="106549.A0A540MMB4"/>